<name>A0AAV2C837_9ROSI</name>
<keyword evidence="3" id="KW-0378">Hydrolase</keyword>
<dbReference type="SUPFAM" id="SSF54001">
    <property type="entry name" value="Cysteine proteinases"/>
    <property type="match status" value="1"/>
</dbReference>
<gene>
    <name evidence="7" type="ORF">LTRI10_LOCUS429</name>
</gene>
<keyword evidence="2" id="KW-0645">Protease</keyword>
<dbReference type="EMBL" id="OZ034813">
    <property type="protein sequence ID" value="CAL1352462.1"/>
    <property type="molecule type" value="Genomic_DNA"/>
</dbReference>
<dbReference type="GO" id="GO:0006508">
    <property type="term" value="P:proteolysis"/>
    <property type="evidence" value="ECO:0007669"/>
    <property type="project" value="UniProtKB-KW"/>
</dbReference>
<evidence type="ECO:0000256" key="1">
    <source>
        <dbReference type="ARBA" id="ARBA00008455"/>
    </source>
</evidence>
<evidence type="ECO:0000256" key="3">
    <source>
        <dbReference type="ARBA" id="ARBA00022801"/>
    </source>
</evidence>
<dbReference type="Gene3D" id="3.90.70.10">
    <property type="entry name" value="Cysteine proteinases"/>
    <property type="match status" value="1"/>
</dbReference>
<dbReference type="InterPro" id="IPR000668">
    <property type="entry name" value="Peptidase_C1A_C"/>
</dbReference>
<dbReference type="PANTHER" id="PTHR12411">
    <property type="entry name" value="CYSTEINE PROTEASE FAMILY C1-RELATED"/>
    <property type="match status" value="1"/>
</dbReference>
<dbReference type="PROSITE" id="PS00640">
    <property type="entry name" value="THIOL_PROTEASE_ASN"/>
    <property type="match status" value="1"/>
</dbReference>
<dbReference type="Proteomes" id="UP001497516">
    <property type="component" value="Chromosome 1"/>
</dbReference>
<sequence length="308" mass="34656">MPRHPKGTTAGFKVKPRPRPKDLYGENEDLPVNHDWSHGKWTKDGDQWKPDPNGKQIIMSPIREQKDGEGTCAYHATSVCIEAAYNIKYNSDLPIQLSVQELLDCVKFKVENYKSSTRLKVILDWVVDNYLSLESDYKHTTGNLGSDCLGKGKGADWKAVTIMKKDFTDEEKEEVREKEVLRLVHEQPIIVVFDATNTFVEWSGKEIYRGVTIDDEEGASAITPKEDHEDLQKHAMLLVGYGTTEDGKTNYWIVRNSWGLSFGEGGYGKVARASSLPGGETLITKIFTVEAAKVKEKVPSMAQEQEDD</sequence>
<dbReference type="InterPro" id="IPR013128">
    <property type="entry name" value="Peptidase_C1A"/>
</dbReference>
<dbReference type="GO" id="GO:0008234">
    <property type="term" value="F:cysteine-type peptidase activity"/>
    <property type="evidence" value="ECO:0007669"/>
    <property type="project" value="UniProtKB-KW"/>
</dbReference>
<feature type="region of interest" description="Disordered" evidence="5">
    <location>
        <begin position="1"/>
        <end position="52"/>
    </location>
</feature>
<evidence type="ECO:0000259" key="6">
    <source>
        <dbReference type="SMART" id="SM00645"/>
    </source>
</evidence>
<evidence type="ECO:0000256" key="5">
    <source>
        <dbReference type="SAM" id="MobiDB-lite"/>
    </source>
</evidence>
<dbReference type="InterPro" id="IPR025661">
    <property type="entry name" value="Pept_asp_AS"/>
</dbReference>
<dbReference type="SMART" id="SM00645">
    <property type="entry name" value="Pept_C1"/>
    <property type="match status" value="1"/>
</dbReference>
<protein>
    <recommendedName>
        <fullName evidence="6">Peptidase C1A papain C-terminal domain-containing protein</fullName>
    </recommendedName>
</protein>
<keyword evidence="4" id="KW-0788">Thiol protease</keyword>
<proteinExistence type="inferred from homology"/>
<comment type="similarity">
    <text evidence="1">Belongs to the peptidase C1 family.</text>
</comment>
<keyword evidence="8" id="KW-1185">Reference proteome</keyword>
<evidence type="ECO:0000313" key="7">
    <source>
        <dbReference type="EMBL" id="CAL1352462.1"/>
    </source>
</evidence>
<feature type="compositionally biased region" description="Basic and acidic residues" evidence="5">
    <location>
        <begin position="31"/>
        <end position="49"/>
    </location>
</feature>
<dbReference type="AlphaFoldDB" id="A0AAV2C837"/>
<organism evidence="7 8">
    <name type="scientific">Linum trigynum</name>
    <dbReference type="NCBI Taxonomy" id="586398"/>
    <lineage>
        <taxon>Eukaryota</taxon>
        <taxon>Viridiplantae</taxon>
        <taxon>Streptophyta</taxon>
        <taxon>Embryophyta</taxon>
        <taxon>Tracheophyta</taxon>
        <taxon>Spermatophyta</taxon>
        <taxon>Magnoliopsida</taxon>
        <taxon>eudicotyledons</taxon>
        <taxon>Gunneridae</taxon>
        <taxon>Pentapetalae</taxon>
        <taxon>rosids</taxon>
        <taxon>fabids</taxon>
        <taxon>Malpighiales</taxon>
        <taxon>Linaceae</taxon>
        <taxon>Linum</taxon>
    </lineage>
</organism>
<evidence type="ECO:0000256" key="4">
    <source>
        <dbReference type="ARBA" id="ARBA00022807"/>
    </source>
</evidence>
<dbReference type="Pfam" id="PF00112">
    <property type="entry name" value="Peptidase_C1"/>
    <property type="match status" value="1"/>
</dbReference>
<evidence type="ECO:0000256" key="2">
    <source>
        <dbReference type="ARBA" id="ARBA00022670"/>
    </source>
</evidence>
<dbReference type="InterPro" id="IPR038765">
    <property type="entry name" value="Papain-like_cys_pep_sf"/>
</dbReference>
<feature type="domain" description="Peptidase C1A papain C-terminal" evidence="6">
    <location>
        <begin position="49"/>
        <end position="287"/>
    </location>
</feature>
<accession>A0AAV2C837</accession>
<evidence type="ECO:0000313" key="8">
    <source>
        <dbReference type="Proteomes" id="UP001497516"/>
    </source>
</evidence>
<reference evidence="7 8" key="1">
    <citation type="submission" date="2024-04" db="EMBL/GenBank/DDBJ databases">
        <authorList>
            <person name="Fracassetti M."/>
        </authorList>
    </citation>
    <scope>NUCLEOTIDE SEQUENCE [LARGE SCALE GENOMIC DNA]</scope>
</reference>